<evidence type="ECO:0000259" key="4">
    <source>
        <dbReference type="PROSITE" id="PS51077"/>
    </source>
</evidence>
<dbReference type="PANTHER" id="PTHR30136:SF34">
    <property type="entry name" value="TRANSCRIPTIONAL REGULATOR"/>
    <property type="match status" value="1"/>
</dbReference>
<dbReference type="PROSITE" id="PS51078">
    <property type="entry name" value="ICLR_ED"/>
    <property type="match status" value="1"/>
</dbReference>
<reference evidence="6" key="1">
    <citation type="journal article" date="2014" name="Int. J. Syst. Evol. Microbiol.">
        <title>Complete genome of a new Firmicutes species belonging to the dominant human colonic microbiota ('Ruminococcus bicirculans') reveals two chromosomes and a selective capacity to utilize plant glucans.</title>
        <authorList>
            <consortium name="NISC Comparative Sequencing Program"/>
            <person name="Wegmann U."/>
            <person name="Louis P."/>
            <person name="Goesmann A."/>
            <person name="Henrissat B."/>
            <person name="Duncan S.H."/>
            <person name="Flint H.J."/>
        </authorList>
    </citation>
    <scope>NUCLEOTIDE SEQUENCE</scope>
    <source>
        <strain evidence="6">VKM Ac-1246</strain>
    </source>
</reference>
<dbReference type="InterPro" id="IPR050707">
    <property type="entry name" value="HTH_MetabolicPath_Reg"/>
</dbReference>
<evidence type="ECO:0000259" key="5">
    <source>
        <dbReference type="PROSITE" id="PS51078"/>
    </source>
</evidence>
<dbReference type="RefSeq" id="WP_189117084.1">
    <property type="nucleotide sequence ID" value="NZ_BMRK01000002.1"/>
</dbReference>
<evidence type="ECO:0000256" key="2">
    <source>
        <dbReference type="ARBA" id="ARBA00023125"/>
    </source>
</evidence>
<keyword evidence="2" id="KW-0238">DNA-binding</keyword>
<accession>A0ABQ5SSF5</accession>
<dbReference type="PANTHER" id="PTHR30136">
    <property type="entry name" value="HELIX-TURN-HELIX TRANSCRIPTIONAL REGULATOR, ICLR FAMILY"/>
    <property type="match status" value="1"/>
</dbReference>
<comment type="caution">
    <text evidence="6">The sequence shown here is derived from an EMBL/GenBank/DDBJ whole genome shotgun (WGS) entry which is preliminary data.</text>
</comment>
<name>A0ABQ5SSF5_9ACTN</name>
<evidence type="ECO:0000313" key="6">
    <source>
        <dbReference type="EMBL" id="GLJ66136.1"/>
    </source>
</evidence>
<dbReference type="InterPro" id="IPR014757">
    <property type="entry name" value="Tscrpt_reg_IclR_C"/>
</dbReference>
<sequence>MPTTSPKGEEIVASLLRGLDVIGILSDAEHPLSLAEVASLADTSRATARRLLLTLERVGYVRTDGRTFQLRPKVMELGDAYLEGLGLPRLHPHLTALAERVRDTCSLTVLDDDTVVYVDRVKADRMMTVNIAVGTRMPAYAMSSGRVLLADLDAEALHDYLEHLHAEPLTGRTAVDPDELARRIAQAGEDGFAITDQEIDPTLRSIAAPVHGPDGRALAAVNVATHVNRTSVEQMREEILPELLVTTRAIEAELASASS</sequence>
<proteinExistence type="predicted"/>
<feature type="domain" description="IclR-ED" evidence="5">
    <location>
        <begin position="73"/>
        <end position="256"/>
    </location>
</feature>
<dbReference type="InterPro" id="IPR029016">
    <property type="entry name" value="GAF-like_dom_sf"/>
</dbReference>
<reference evidence="6" key="2">
    <citation type="submission" date="2023-01" db="EMBL/GenBank/DDBJ databases">
        <authorList>
            <person name="Sun Q."/>
            <person name="Evtushenko L."/>
        </authorList>
    </citation>
    <scope>NUCLEOTIDE SEQUENCE</scope>
    <source>
        <strain evidence="6">VKM Ac-1246</strain>
    </source>
</reference>
<dbReference type="Pfam" id="PF01614">
    <property type="entry name" value="IclR_C"/>
    <property type="match status" value="1"/>
</dbReference>
<dbReference type="EMBL" id="BSEL01000001">
    <property type="protein sequence ID" value="GLJ66136.1"/>
    <property type="molecule type" value="Genomic_DNA"/>
</dbReference>
<gene>
    <name evidence="6" type="primary">pcaR_1</name>
    <name evidence="6" type="ORF">GCM10017579_01720</name>
</gene>
<dbReference type="PROSITE" id="PS51077">
    <property type="entry name" value="HTH_ICLR"/>
    <property type="match status" value="1"/>
</dbReference>
<evidence type="ECO:0000256" key="3">
    <source>
        <dbReference type="ARBA" id="ARBA00023163"/>
    </source>
</evidence>
<dbReference type="SUPFAM" id="SSF55781">
    <property type="entry name" value="GAF domain-like"/>
    <property type="match status" value="1"/>
</dbReference>
<protein>
    <submittedName>
        <fullName evidence="6">IclR family transcriptional regulator</fullName>
    </submittedName>
</protein>
<dbReference type="Proteomes" id="UP001142292">
    <property type="component" value="Unassembled WGS sequence"/>
</dbReference>
<dbReference type="InterPro" id="IPR005471">
    <property type="entry name" value="Tscrpt_reg_IclR_N"/>
</dbReference>
<keyword evidence="1" id="KW-0805">Transcription regulation</keyword>
<dbReference type="InterPro" id="IPR036388">
    <property type="entry name" value="WH-like_DNA-bd_sf"/>
</dbReference>
<dbReference type="SUPFAM" id="SSF46785">
    <property type="entry name" value="Winged helix' DNA-binding domain"/>
    <property type="match status" value="1"/>
</dbReference>
<dbReference type="Gene3D" id="3.30.450.40">
    <property type="match status" value="1"/>
</dbReference>
<keyword evidence="3" id="KW-0804">Transcription</keyword>
<evidence type="ECO:0000313" key="7">
    <source>
        <dbReference type="Proteomes" id="UP001142292"/>
    </source>
</evidence>
<dbReference type="InterPro" id="IPR036390">
    <property type="entry name" value="WH_DNA-bd_sf"/>
</dbReference>
<dbReference type="SMART" id="SM00346">
    <property type="entry name" value="HTH_ICLR"/>
    <property type="match status" value="1"/>
</dbReference>
<keyword evidence="7" id="KW-1185">Reference proteome</keyword>
<evidence type="ECO:0000256" key="1">
    <source>
        <dbReference type="ARBA" id="ARBA00023015"/>
    </source>
</evidence>
<dbReference type="Pfam" id="PF09339">
    <property type="entry name" value="HTH_IclR"/>
    <property type="match status" value="1"/>
</dbReference>
<organism evidence="6 7">
    <name type="scientific">Nocardioides luteus</name>
    <dbReference type="NCBI Taxonomy" id="1844"/>
    <lineage>
        <taxon>Bacteria</taxon>
        <taxon>Bacillati</taxon>
        <taxon>Actinomycetota</taxon>
        <taxon>Actinomycetes</taxon>
        <taxon>Propionibacteriales</taxon>
        <taxon>Nocardioidaceae</taxon>
        <taxon>Nocardioides</taxon>
    </lineage>
</organism>
<dbReference type="Gene3D" id="1.10.10.10">
    <property type="entry name" value="Winged helix-like DNA-binding domain superfamily/Winged helix DNA-binding domain"/>
    <property type="match status" value="1"/>
</dbReference>
<feature type="domain" description="HTH iclR-type" evidence="4">
    <location>
        <begin position="12"/>
        <end position="72"/>
    </location>
</feature>